<feature type="compositionally biased region" description="Low complexity" evidence="1">
    <location>
        <begin position="168"/>
        <end position="180"/>
    </location>
</feature>
<gene>
    <name evidence="2" type="ORF">NBR_LOCUS13531</name>
</gene>
<feature type="compositionally biased region" description="Basic residues" evidence="1">
    <location>
        <begin position="226"/>
        <end position="235"/>
    </location>
</feature>
<dbReference type="AlphaFoldDB" id="A0A0N4YAT8"/>
<sequence>MKDSVVPRPTPSPSRAVPFKPMESSLAMIENNSLRMPNTGRASSIGGARSLAPRPSLLPLGINVFDTNVSVNDKLKVRDFVSSLRSATATPKRSTFGSDRMHEMPSAHTTRTVRFFAADTIQEQRESGGEEILQAAVPEKDNNKGVELGAGDYVPHSILKKKQKKEAVFSSPAGVSSASSRNRRTSNESAISQAYTCLALAALLPDDDTSSSLLSLPEDLSNVPKPNRRGFRKITPRNSSSDLQANQEVMLINEAAKTQVTPSPSRVSRLATRLRLKDPVSSTLGGDSPFMSINASPFF</sequence>
<feature type="region of interest" description="Disordered" evidence="1">
    <location>
        <begin position="1"/>
        <end position="21"/>
    </location>
</feature>
<accession>A0A0N4YAT8</accession>
<organism evidence="4">
    <name type="scientific">Nippostrongylus brasiliensis</name>
    <name type="common">Rat hookworm</name>
    <dbReference type="NCBI Taxonomy" id="27835"/>
    <lineage>
        <taxon>Eukaryota</taxon>
        <taxon>Metazoa</taxon>
        <taxon>Ecdysozoa</taxon>
        <taxon>Nematoda</taxon>
        <taxon>Chromadorea</taxon>
        <taxon>Rhabditida</taxon>
        <taxon>Rhabditina</taxon>
        <taxon>Rhabditomorpha</taxon>
        <taxon>Strongyloidea</taxon>
        <taxon>Heligmosomidae</taxon>
        <taxon>Nippostrongylus</taxon>
    </lineage>
</organism>
<evidence type="ECO:0000313" key="2">
    <source>
        <dbReference type="EMBL" id="VDL77120.1"/>
    </source>
</evidence>
<dbReference type="STRING" id="27835.A0A0N4YAT8"/>
<feature type="compositionally biased region" description="Low complexity" evidence="1">
    <location>
        <begin position="1"/>
        <end position="18"/>
    </location>
</feature>
<reference evidence="4" key="1">
    <citation type="submission" date="2017-02" db="UniProtKB">
        <authorList>
            <consortium name="WormBaseParasite"/>
        </authorList>
    </citation>
    <scope>IDENTIFICATION</scope>
</reference>
<evidence type="ECO:0000313" key="3">
    <source>
        <dbReference type="Proteomes" id="UP000271162"/>
    </source>
</evidence>
<dbReference type="EMBL" id="UYSL01021068">
    <property type="protein sequence ID" value="VDL77120.1"/>
    <property type="molecule type" value="Genomic_DNA"/>
</dbReference>
<name>A0A0N4YAT8_NIPBR</name>
<keyword evidence="3" id="KW-1185">Reference proteome</keyword>
<evidence type="ECO:0000256" key="1">
    <source>
        <dbReference type="SAM" id="MobiDB-lite"/>
    </source>
</evidence>
<protein>
    <submittedName>
        <fullName evidence="4">Cell wall proline rich protein</fullName>
    </submittedName>
</protein>
<reference evidence="2 3" key="2">
    <citation type="submission" date="2018-11" db="EMBL/GenBank/DDBJ databases">
        <authorList>
            <consortium name="Pathogen Informatics"/>
        </authorList>
    </citation>
    <scope>NUCLEOTIDE SEQUENCE [LARGE SCALE GENOMIC DNA]</scope>
</reference>
<feature type="region of interest" description="Disordered" evidence="1">
    <location>
        <begin position="215"/>
        <end position="240"/>
    </location>
</feature>
<dbReference type="Proteomes" id="UP000271162">
    <property type="component" value="Unassembled WGS sequence"/>
</dbReference>
<evidence type="ECO:0000313" key="4">
    <source>
        <dbReference type="WBParaSite" id="NBR_0001353001-mRNA-1"/>
    </source>
</evidence>
<feature type="region of interest" description="Disordered" evidence="1">
    <location>
        <begin position="165"/>
        <end position="187"/>
    </location>
</feature>
<proteinExistence type="predicted"/>
<dbReference type="WBParaSite" id="NBR_0001353001-mRNA-1">
    <property type="protein sequence ID" value="NBR_0001353001-mRNA-1"/>
    <property type="gene ID" value="NBR_0001353001"/>
</dbReference>